<reference evidence="2" key="1">
    <citation type="journal article" date="2014" name="Front. Microbiol.">
        <title>High frequency of phylogenetically diverse reductive dehalogenase-homologous genes in deep subseafloor sedimentary metagenomes.</title>
        <authorList>
            <person name="Kawai M."/>
            <person name="Futagami T."/>
            <person name="Toyoda A."/>
            <person name="Takaki Y."/>
            <person name="Nishi S."/>
            <person name="Hori S."/>
            <person name="Arai W."/>
            <person name="Tsubouchi T."/>
            <person name="Morono Y."/>
            <person name="Uchiyama I."/>
            <person name="Ito T."/>
            <person name="Fujiyama A."/>
            <person name="Inagaki F."/>
            <person name="Takami H."/>
        </authorList>
    </citation>
    <scope>NUCLEOTIDE SEQUENCE</scope>
    <source>
        <strain evidence="2">Expedition CK06-06</strain>
    </source>
</reference>
<dbReference type="PROSITE" id="PS51379">
    <property type="entry name" value="4FE4S_FER_2"/>
    <property type="match status" value="1"/>
</dbReference>
<dbReference type="InterPro" id="IPR017900">
    <property type="entry name" value="4Fe4S_Fe_S_CS"/>
</dbReference>
<organism evidence="2">
    <name type="scientific">marine sediment metagenome</name>
    <dbReference type="NCBI Taxonomy" id="412755"/>
    <lineage>
        <taxon>unclassified sequences</taxon>
        <taxon>metagenomes</taxon>
        <taxon>ecological metagenomes</taxon>
    </lineage>
</organism>
<feature type="non-terminal residue" evidence="2">
    <location>
        <position position="1"/>
    </location>
</feature>
<gene>
    <name evidence="2" type="ORF">S12H4_59521</name>
</gene>
<sequence>DPIRNVAVVNEALCEGCGTCAGACPSGAMQHKNFTKKQLFDMVEVATEKY</sequence>
<dbReference type="EMBL" id="BARW01038916">
    <property type="protein sequence ID" value="GAJ16916.1"/>
    <property type="molecule type" value="Genomic_DNA"/>
</dbReference>
<dbReference type="SUPFAM" id="SSF54862">
    <property type="entry name" value="4Fe-4S ferredoxins"/>
    <property type="match status" value="1"/>
</dbReference>
<dbReference type="Pfam" id="PF00037">
    <property type="entry name" value="Fer4"/>
    <property type="match status" value="1"/>
</dbReference>
<comment type="caution">
    <text evidence="2">The sequence shown here is derived from an EMBL/GenBank/DDBJ whole genome shotgun (WGS) entry which is preliminary data.</text>
</comment>
<protein>
    <recommendedName>
        <fullName evidence="1">4Fe-4S ferredoxin-type domain-containing protein</fullName>
    </recommendedName>
</protein>
<dbReference type="Gene3D" id="3.30.70.20">
    <property type="match status" value="1"/>
</dbReference>
<proteinExistence type="predicted"/>
<dbReference type="InterPro" id="IPR017896">
    <property type="entry name" value="4Fe4S_Fe-S-bd"/>
</dbReference>
<accession>X1VLX3</accession>
<evidence type="ECO:0000313" key="2">
    <source>
        <dbReference type="EMBL" id="GAJ16916.1"/>
    </source>
</evidence>
<dbReference type="AlphaFoldDB" id="X1VLX3"/>
<name>X1VLX3_9ZZZZ</name>
<evidence type="ECO:0000259" key="1">
    <source>
        <dbReference type="PROSITE" id="PS51379"/>
    </source>
</evidence>
<feature type="domain" description="4Fe-4S ferredoxin-type" evidence="1">
    <location>
        <begin position="5"/>
        <end position="34"/>
    </location>
</feature>
<dbReference type="PROSITE" id="PS00198">
    <property type="entry name" value="4FE4S_FER_1"/>
    <property type="match status" value="1"/>
</dbReference>